<dbReference type="RefSeq" id="WP_183307607.1">
    <property type="nucleotide sequence ID" value="NZ_JACIEP010000008.1"/>
</dbReference>
<reference evidence="2 3" key="1">
    <citation type="submission" date="2020-08" db="EMBL/GenBank/DDBJ databases">
        <title>Genomic Encyclopedia of Type Strains, Phase IV (KMG-IV): sequencing the most valuable type-strain genomes for metagenomic binning, comparative biology and taxonomic classification.</title>
        <authorList>
            <person name="Goeker M."/>
        </authorList>
    </citation>
    <scope>NUCLEOTIDE SEQUENCE [LARGE SCALE GENOMIC DNA]</scope>
    <source>
        <strain evidence="2 3">DSM 104969</strain>
    </source>
</reference>
<feature type="compositionally biased region" description="Basic and acidic residues" evidence="1">
    <location>
        <begin position="135"/>
        <end position="144"/>
    </location>
</feature>
<gene>
    <name evidence="2" type="ORF">GGR21_002625</name>
</gene>
<comment type="caution">
    <text evidence="2">The sequence shown here is derived from an EMBL/GenBank/DDBJ whole genome shotgun (WGS) entry which is preliminary data.</text>
</comment>
<accession>A0A840CPV8</accession>
<proteinExistence type="predicted"/>
<protein>
    <submittedName>
        <fullName evidence="2">Uncharacterized protein</fullName>
    </submittedName>
</protein>
<dbReference type="Pfam" id="PF13584">
    <property type="entry name" value="BatD"/>
    <property type="match status" value="1"/>
</dbReference>
<dbReference type="AlphaFoldDB" id="A0A840CPV8"/>
<name>A0A840CPV8_9BACT</name>
<dbReference type="EMBL" id="JACIEP010000008">
    <property type="protein sequence ID" value="MBB4036719.1"/>
    <property type="molecule type" value="Genomic_DNA"/>
</dbReference>
<dbReference type="InterPro" id="IPR025738">
    <property type="entry name" value="BatD"/>
</dbReference>
<dbReference type="PANTHER" id="PTHR40940">
    <property type="entry name" value="PROTEIN BATD-RELATED"/>
    <property type="match status" value="1"/>
</dbReference>
<dbReference type="PANTHER" id="PTHR40940:SF2">
    <property type="entry name" value="BATD"/>
    <property type="match status" value="1"/>
</dbReference>
<feature type="region of interest" description="Disordered" evidence="1">
    <location>
        <begin position="135"/>
        <end position="163"/>
    </location>
</feature>
<dbReference type="Proteomes" id="UP000555103">
    <property type="component" value="Unassembled WGS sequence"/>
</dbReference>
<evidence type="ECO:0000313" key="2">
    <source>
        <dbReference type="EMBL" id="MBB4036719.1"/>
    </source>
</evidence>
<evidence type="ECO:0000256" key="1">
    <source>
        <dbReference type="SAM" id="MobiDB-lite"/>
    </source>
</evidence>
<evidence type="ECO:0000313" key="3">
    <source>
        <dbReference type="Proteomes" id="UP000555103"/>
    </source>
</evidence>
<feature type="compositionally biased region" description="Low complexity" evidence="1">
    <location>
        <begin position="149"/>
        <end position="160"/>
    </location>
</feature>
<sequence length="305" mass="34633">MEKKLHNHVRRRLFILSLVLLPFMSGSGLFSQDIKISIDAQESVSVGERFRVNYVIESDKEVNEPIVFKKIEGFDILYGPAVSTSSSVSFKEGKRIAVYSSTSSYHLMAPKAGKYTLPRAEVAIDGKKYKSETFKIEVKDKGQEQPRGQSKSRAQSQSQSTIQEPEDIDAFIRTIVSKTSVNLSDTLIITYRLYTTHNISRILRSDFPSVTGFYSSNITRSRQGFRQEKINGKTYNMVDLRKLILQPRDVGRKIIPEGQIIVEYATPTGRKVRDFWGDIYEETIKTEKTLTIESAIISVQDLKAI</sequence>
<organism evidence="2 3">
    <name type="scientific">Dysgonomonas hofstadii</name>
    <dbReference type="NCBI Taxonomy" id="637886"/>
    <lineage>
        <taxon>Bacteria</taxon>
        <taxon>Pseudomonadati</taxon>
        <taxon>Bacteroidota</taxon>
        <taxon>Bacteroidia</taxon>
        <taxon>Bacteroidales</taxon>
        <taxon>Dysgonomonadaceae</taxon>
        <taxon>Dysgonomonas</taxon>
    </lineage>
</organism>
<keyword evidence="3" id="KW-1185">Reference proteome</keyword>